<dbReference type="AlphaFoldDB" id="A0A2P2JHL1"/>
<sequence>MKQCDNEKGHNDMRCSAGLLTTDSSRRESQSESGGHSGPDVKVGAISSHNTNKQPDFEMIRGSKQLVLLASSEGAQSETLAHCTQTVSKSQKGSGSNILAVDNTDGDDVSKVPKQIRKADLPNEIPHNSSRSSMPNRHRVRDLDASSPVGRDSSSQAANSVVKEAKTLKHTADRLKVVIVTYYS</sequence>
<dbReference type="InterPro" id="IPR055300">
    <property type="entry name" value="CWZF3/5/7"/>
</dbReference>
<name>A0A2P2JHL1_RHIMU</name>
<feature type="compositionally biased region" description="Polar residues" evidence="1">
    <location>
        <begin position="73"/>
        <end position="97"/>
    </location>
</feature>
<protein>
    <submittedName>
        <fullName evidence="2">Uncharacterized protein LOC105642474</fullName>
    </submittedName>
</protein>
<feature type="compositionally biased region" description="Polar residues" evidence="1">
    <location>
        <begin position="126"/>
        <end position="135"/>
    </location>
</feature>
<feature type="region of interest" description="Disordered" evidence="1">
    <location>
        <begin position="72"/>
        <end position="161"/>
    </location>
</feature>
<organism evidence="2">
    <name type="scientific">Rhizophora mucronata</name>
    <name type="common">Asiatic mangrove</name>
    <dbReference type="NCBI Taxonomy" id="61149"/>
    <lineage>
        <taxon>Eukaryota</taxon>
        <taxon>Viridiplantae</taxon>
        <taxon>Streptophyta</taxon>
        <taxon>Embryophyta</taxon>
        <taxon>Tracheophyta</taxon>
        <taxon>Spermatophyta</taxon>
        <taxon>Magnoliopsida</taxon>
        <taxon>eudicotyledons</taxon>
        <taxon>Gunneridae</taxon>
        <taxon>Pentapetalae</taxon>
        <taxon>rosids</taxon>
        <taxon>fabids</taxon>
        <taxon>Malpighiales</taxon>
        <taxon>Rhizophoraceae</taxon>
        <taxon>Rhizophora</taxon>
    </lineage>
</organism>
<proteinExistence type="predicted"/>
<evidence type="ECO:0000313" key="2">
    <source>
        <dbReference type="EMBL" id="MBW92957.1"/>
    </source>
</evidence>
<reference evidence="2" key="1">
    <citation type="submission" date="2018-02" db="EMBL/GenBank/DDBJ databases">
        <title>Rhizophora mucronata_Transcriptome.</title>
        <authorList>
            <person name="Meera S.P."/>
            <person name="Sreeshan A."/>
            <person name="Augustine A."/>
        </authorList>
    </citation>
    <scope>NUCLEOTIDE SEQUENCE</scope>
    <source>
        <tissue evidence="2">Leaf</tissue>
    </source>
</reference>
<feature type="region of interest" description="Disordered" evidence="1">
    <location>
        <begin position="1"/>
        <end position="59"/>
    </location>
</feature>
<accession>A0A2P2JHL1</accession>
<dbReference type="EMBL" id="GGEC01012474">
    <property type="protein sequence ID" value="MBW92957.1"/>
    <property type="molecule type" value="Transcribed_RNA"/>
</dbReference>
<dbReference type="PANTHER" id="PTHR46524:SF7">
    <property type="entry name" value="CW-TYPE ZINC FINGER"/>
    <property type="match status" value="1"/>
</dbReference>
<feature type="compositionally biased region" description="Basic and acidic residues" evidence="1">
    <location>
        <begin position="1"/>
        <end position="13"/>
    </location>
</feature>
<dbReference type="PANTHER" id="PTHR46524">
    <property type="entry name" value="CW-TYPE ZINC FINGER"/>
    <property type="match status" value="1"/>
</dbReference>
<evidence type="ECO:0000256" key="1">
    <source>
        <dbReference type="SAM" id="MobiDB-lite"/>
    </source>
</evidence>